<evidence type="ECO:0000313" key="2">
    <source>
        <dbReference type="Proteomes" id="UP000013909"/>
    </source>
</evidence>
<dbReference type="AlphaFoldDB" id="R7ZTZ1"/>
<comment type="caution">
    <text evidence="1">The sequence shown here is derived from an EMBL/GenBank/DDBJ whole genome shotgun (WGS) entry which is preliminary data.</text>
</comment>
<name>R7ZTZ1_9BACT</name>
<keyword evidence="2" id="KW-1185">Reference proteome</keyword>
<evidence type="ECO:0000313" key="1">
    <source>
        <dbReference type="EMBL" id="EON77552.1"/>
    </source>
</evidence>
<dbReference type="EMBL" id="AQHR01000051">
    <property type="protein sequence ID" value="EON77552.1"/>
    <property type="molecule type" value="Genomic_DNA"/>
</dbReference>
<sequence length="53" mass="6250">MNLDESHRKSKIGNYSRVKKFRLTRLPRILETVFWEGGFRAKSLKSLETEKPA</sequence>
<dbReference type="Proteomes" id="UP000013909">
    <property type="component" value="Unassembled WGS sequence"/>
</dbReference>
<accession>R7ZTZ1</accession>
<organism evidence="1 2">
    <name type="scientific">Lunatimonas lonarensis</name>
    <dbReference type="NCBI Taxonomy" id="1232681"/>
    <lineage>
        <taxon>Bacteria</taxon>
        <taxon>Pseudomonadati</taxon>
        <taxon>Bacteroidota</taxon>
        <taxon>Cytophagia</taxon>
        <taxon>Cytophagales</taxon>
        <taxon>Cyclobacteriaceae</taxon>
    </lineage>
</organism>
<proteinExistence type="predicted"/>
<protein>
    <submittedName>
        <fullName evidence="1">Uncharacterized protein</fullName>
    </submittedName>
</protein>
<reference evidence="1 2" key="1">
    <citation type="submission" date="2013-02" db="EMBL/GenBank/DDBJ databases">
        <title>A novel strain isolated from Lonar lake, Maharashtra, India.</title>
        <authorList>
            <person name="Singh A."/>
        </authorList>
    </citation>
    <scope>NUCLEOTIDE SEQUENCE [LARGE SCALE GENOMIC DNA]</scope>
    <source>
        <strain evidence="1 2">AK24</strain>
    </source>
</reference>
<dbReference type="STRING" id="1232681.ADIS_1955"/>
<gene>
    <name evidence="1" type="ORF">ADIS_1955</name>
</gene>